<gene>
    <name evidence="2" type="primary">rnhA</name>
    <name evidence="2" type="ORF">UZ20_WS6002000211</name>
</gene>
<feature type="domain" description="RNase H type-1" evidence="1">
    <location>
        <begin position="1"/>
        <end position="134"/>
    </location>
</feature>
<evidence type="ECO:0000259" key="1">
    <source>
        <dbReference type="PROSITE" id="PS50879"/>
    </source>
</evidence>
<dbReference type="InterPro" id="IPR012337">
    <property type="entry name" value="RNaseH-like_sf"/>
</dbReference>
<protein>
    <submittedName>
        <fullName evidence="2">14.7 kDa ribonuclease H-like protein</fullName>
    </submittedName>
</protein>
<name>A0A136KKF1_9BACT</name>
<evidence type="ECO:0000313" key="3">
    <source>
        <dbReference type="Proteomes" id="UP000070449"/>
    </source>
</evidence>
<dbReference type="Pfam" id="PF13456">
    <property type="entry name" value="RVT_3"/>
    <property type="match status" value="1"/>
</dbReference>
<reference evidence="2 3" key="1">
    <citation type="submission" date="2015-02" db="EMBL/GenBank/DDBJ databases">
        <title>Improved understanding of the partial-nitritation anammox process through 23 genomes representing the majority of the microbial community.</title>
        <authorList>
            <person name="Speth D.R."/>
            <person name="In T Zandt M."/>
            <person name="Guerrero Cruz S."/>
            <person name="Jetten M.S."/>
            <person name="Dutilh B.E."/>
        </authorList>
    </citation>
    <scope>NUCLEOTIDE SEQUENCE [LARGE SCALE GENOMIC DNA]</scope>
    <source>
        <strain evidence="2">OLB21</strain>
    </source>
</reference>
<dbReference type="CDD" id="cd09279">
    <property type="entry name" value="RNase_HI_like"/>
    <property type="match status" value="1"/>
</dbReference>
<dbReference type="SUPFAM" id="SSF53098">
    <property type="entry name" value="Ribonuclease H-like"/>
    <property type="match status" value="1"/>
</dbReference>
<sequence>MLLLYTDGGSRGNPGPAAIGAVLYSETQQLLDFAAEYKGVLTNNQAEYLGLLAGLDLAKKHANESLTVYMDSELVVKQMKGEYKVKHPDIIPLKAKVDSILVNFSQVNFVHIERAKNKFADKLVNIALDSAANA</sequence>
<dbReference type="InterPro" id="IPR002156">
    <property type="entry name" value="RNaseH_domain"/>
</dbReference>
<evidence type="ECO:0000313" key="2">
    <source>
        <dbReference type="EMBL" id="KXK09902.1"/>
    </source>
</evidence>
<dbReference type="Gene3D" id="3.30.420.10">
    <property type="entry name" value="Ribonuclease H-like superfamily/Ribonuclease H"/>
    <property type="match status" value="1"/>
</dbReference>
<dbReference type="PANTHER" id="PTHR48475">
    <property type="entry name" value="RIBONUCLEASE H"/>
    <property type="match status" value="1"/>
</dbReference>
<dbReference type="GO" id="GO:0003676">
    <property type="term" value="F:nucleic acid binding"/>
    <property type="evidence" value="ECO:0007669"/>
    <property type="project" value="InterPro"/>
</dbReference>
<dbReference type="Proteomes" id="UP000070449">
    <property type="component" value="Unassembled WGS sequence"/>
</dbReference>
<dbReference type="PROSITE" id="PS50879">
    <property type="entry name" value="RNASE_H_1"/>
    <property type="match status" value="1"/>
</dbReference>
<comment type="caution">
    <text evidence="2">The sequence shown here is derived from an EMBL/GenBank/DDBJ whole genome shotgun (WGS) entry which is preliminary data.</text>
</comment>
<accession>A0A136KKF1</accession>
<proteinExistence type="predicted"/>
<dbReference type="AlphaFoldDB" id="A0A136KKF1"/>
<dbReference type="EMBL" id="JYPD01000011">
    <property type="protein sequence ID" value="KXK09902.1"/>
    <property type="molecule type" value="Genomic_DNA"/>
</dbReference>
<dbReference type="GO" id="GO:0004523">
    <property type="term" value="F:RNA-DNA hybrid ribonuclease activity"/>
    <property type="evidence" value="ECO:0007669"/>
    <property type="project" value="InterPro"/>
</dbReference>
<organism evidence="2 3">
    <name type="scientific">candidate division WS6 bacterium OLB21</name>
    <dbReference type="NCBI Taxonomy" id="1617427"/>
    <lineage>
        <taxon>Bacteria</taxon>
        <taxon>Candidatus Dojkabacteria</taxon>
    </lineage>
</organism>
<dbReference type="STRING" id="1617427.UZ20_WS6002000211"/>
<dbReference type="InterPro" id="IPR036397">
    <property type="entry name" value="RNaseH_sf"/>
</dbReference>
<dbReference type="PANTHER" id="PTHR48475:SF1">
    <property type="entry name" value="RNASE H TYPE-1 DOMAIN-CONTAINING PROTEIN"/>
    <property type="match status" value="1"/>
</dbReference>
<dbReference type="PATRIC" id="fig|1617427.3.peg.224"/>